<accession>A0A4U8T1K2</accession>
<evidence type="ECO:0000313" key="3">
    <source>
        <dbReference type="Proteomes" id="UP000029921"/>
    </source>
</evidence>
<protein>
    <submittedName>
        <fullName evidence="2">Uncharacterized protein</fullName>
    </submittedName>
</protein>
<sequence length="420" mass="49770">MYKVPATLELEMNKDIFKWNLEQMKNKEIEENNERKEGCDVDYTPIYQLADTLWSKLQKEAKLGVFKDFNKPGMEHFYKGLSYLLVVKDSECYWNATFNRCDELKSISDFFESRDKKLERNFSFLYDSVEVNQQKLQARLDLAFKERDDMRQANECYKVFLSTKEYQEARAIVIQKNARAKELEHRISRAKALEEYMSEKLANYLNRAYGSIFWNRYDGKNDLAFDKCIGLSDKTKDDENDETQDSKESLLSGRYAELFDEKYYENKSNDWYSPKVKPEIYENALYKELTWCAIKDRYNDVSKEIYEYKSGLYKAVGIGRYNGVPNLYVKDTGIDATAGKIETVAEELYDRKWKAMAEKYPYVDYESAIENPWYKDKAKRKSFDVMLRKTSHQYLKITKRSMSNVRTKCLKAVSENVRKS</sequence>
<evidence type="ECO:0000256" key="1">
    <source>
        <dbReference type="SAM" id="Coils"/>
    </source>
</evidence>
<dbReference type="Proteomes" id="UP000029921">
    <property type="component" value="Unassembled WGS sequence"/>
</dbReference>
<keyword evidence="3" id="KW-1185">Reference proteome</keyword>
<organism evidence="2 3">
    <name type="scientific">Helicobacter magdeburgensis</name>
    <dbReference type="NCBI Taxonomy" id="471858"/>
    <lineage>
        <taxon>Bacteria</taxon>
        <taxon>Pseudomonadati</taxon>
        <taxon>Campylobacterota</taxon>
        <taxon>Epsilonproteobacteria</taxon>
        <taxon>Campylobacterales</taxon>
        <taxon>Helicobacteraceae</taxon>
        <taxon>Helicobacter</taxon>
    </lineage>
</organism>
<keyword evidence="1" id="KW-0175">Coiled coil</keyword>
<comment type="caution">
    <text evidence="2">The sequence shown here is derived from an EMBL/GenBank/DDBJ whole genome shotgun (WGS) entry which is preliminary data.</text>
</comment>
<feature type="coiled-coil region" evidence="1">
    <location>
        <begin position="166"/>
        <end position="193"/>
    </location>
</feature>
<dbReference type="AlphaFoldDB" id="A0A4U8T1K2"/>
<reference evidence="2 3" key="1">
    <citation type="journal article" date="2014" name="Genome Announc.">
        <title>Draft genome sequences of eight enterohepatic helicobacter species isolated from both laboratory and wild rodents.</title>
        <authorList>
            <person name="Sheh A."/>
            <person name="Shen Z."/>
            <person name="Fox J.G."/>
        </authorList>
    </citation>
    <scope>NUCLEOTIDE SEQUENCE [LARGE SCALE GENOMIC DNA]</scope>
    <source>
        <strain evidence="2 3">MIT 96-1001</strain>
    </source>
</reference>
<proteinExistence type="predicted"/>
<evidence type="ECO:0000313" key="2">
    <source>
        <dbReference type="EMBL" id="TLD93173.1"/>
    </source>
</evidence>
<name>A0A4U8T1K2_9HELI</name>
<gene>
    <name evidence="2" type="ORF">LS74_003265</name>
</gene>
<dbReference type="EMBL" id="JRPE02000003">
    <property type="protein sequence ID" value="TLD93173.1"/>
    <property type="molecule type" value="Genomic_DNA"/>
</dbReference>